<dbReference type="InterPro" id="IPR014710">
    <property type="entry name" value="RmlC-like_jellyroll"/>
</dbReference>
<feature type="domain" description="Cyclic nucleotide-binding" evidence="1">
    <location>
        <begin position="38"/>
        <end position="126"/>
    </location>
</feature>
<dbReference type="STRING" id="390241.SAMN04488023_1576"/>
<dbReference type="AlphaFoldDB" id="A0A1H9W3M1"/>
<organism evidence="2 3">
    <name type="scientific">Pedobacter rhizosphaerae</name>
    <dbReference type="NCBI Taxonomy" id="390241"/>
    <lineage>
        <taxon>Bacteria</taxon>
        <taxon>Pseudomonadati</taxon>
        <taxon>Bacteroidota</taxon>
        <taxon>Sphingobacteriia</taxon>
        <taxon>Sphingobacteriales</taxon>
        <taxon>Sphingobacteriaceae</taxon>
        <taxon>Pedobacter</taxon>
    </lineage>
</organism>
<dbReference type="Proteomes" id="UP000199572">
    <property type="component" value="Unassembled WGS sequence"/>
</dbReference>
<evidence type="ECO:0000313" key="3">
    <source>
        <dbReference type="Proteomes" id="UP000199572"/>
    </source>
</evidence>
<dbReference type="Pfam" id="PF00027">
    <property type="entry name" value="cNMP_binding"/>
    <property type="match status" value="1"/>
</dbReference>
<accession>A0A1H9W3M1</accession>
<proteinExistence type="predicted"/>
<dbReference type="Gene3D" id="2.60.120.10">
    <property type="entry name" value="Jelly Rolls"/>
    <property type="match status" value="1"/>
</dbReference>
<keyword evidence="3" id="KW-1185">Reference proteome</keyword>
<dbReference type="RefSeq" id="WP_090889702.1">
    <property type="nucleotide sequence ID" value="NZ_FOGG01000057.1"/>
</dbReference>
<evidence type="ECO:0000259" key="1">
    <source>
        <dbReference type="Pfam" id="PF00027"/>
    </source>
</evidence>
<keyword evidence="2" id="KW-0418">Kinase</keyword>
<evidence type="ECO:0000313" key="2">
    <source>
        <dbReference type="EMBL" id="SES28379.1"/>
    </source>
</evidence>
<dbReference type="SUPFAM" id="SSF51206">
    <property type="entry name" value="cAMP-binding domain-like"/>
    <property type="match status" value="1"/>
</dbReference>
<dbReference type="InterPro" id="IPR000595">
    <property type="entry name" value="cNMP-bd_dom"/>
</dbReference>
<dbReference type="GO" id="GO:0016301">
    <property type="term" value="F:kinase activity"/>
    <property type="evidence" value="ECO:0007669"/>
    <property type="project" value="UniProtKB-KW"/>
</dbReference>
<protein>
    <submittedName>
        <fullName evidence="2">cAMP-binding domain of CRP or a regulatory subunit of cAMP-dependent protein kinases</fullName>
    </submittedName>
</protein>
<sequence length="206" mass="23798">MDELNREAESAPLIKFFTKLQPLAPAVIELCEAHTYRVKIKKNALLVCPEAVCSECLFFIIKGAVRGFILDDDKDITVWLTDENNLIGNFRNPGIPKMNYKEHMQALEDTELLVLPYDLIDQLYAKFPETNVIGRKLLAIHYHISQERSILSRIPSAEARYKQFKETHPLLHFRVPVKFLASYLGMRIETLSRLRKKSKQENNLIG</sequence>
<keyword evidence="2" id="KW-0808">Transferase</keyword>
<dbReference type="EMBL" id="FOGG01000057">
    <property type="protein sequence ID" value="SES28379.1"/>
    <property type="molecule type" value="Genomic_DNA"/>
</dbReference>
<dbReference type="OrthoDB" id="752588at2"/>
<dbReference type="InterPro" id="IPR018490">
    <property type="entry name" value="cNMP-bd_dom_sf"/>
</dbReference>
<reference evidence="2 3" key="1">
    <citation type="submission" date="2016-10" db="EMBL/GenBank/DDBJ databases">
        <authorList>
            <person name="de Groot N.N."/>
        </authorList>
    </citation>
    <scope>NUCLEOTIDE SEQUENCE [LARGE SCALE GENOMIC DNA]</scope>
    <source>
        <strain evidence="2 3">DSM 18610</strain>
    </source>
</reference>
<gene>
    <name evidence="2" type="ORF">SAMN04488023_1576</name>
</gene>
<name>A0A1H9W3M1_9SPHI</name>